<reference evidence="3" key="1">
    <citation type="journal article" date="2013" name="Ind. Biotechnol.">
        <title>Comparative genomics analysis of Trichoderma reesei strains.</title>
        <authorList>
            <person name="Koike H."/>
            <person name="Aerts A."/>
            <person name="LaButti K."/>
            <person name="Grigoriev I.V."/>
            <person name="Baker S.E."/>
        </authorList>
    </citation>
    <scope>NUCLEOTIDE SEQUENCE [LARGE SCALE GENOMIC DNA]</scope>
    <source>
        <strain evidence="3">ATCC 56765 / BCRC 32924 / NRRL 11460 / Rut C-30</strain>
    </source>
</reference>
<dbReference type="HOGENOM" id="CLU_987149_0_0_1"/>
<dbReference type="AlphaFoldDB" id="A0A024SE85"/>
<dbReference type="SUPFAM" id="SSF81383">
    <property type="entry name" value="F-box domain"/>
    <property type="match status" value="1"/>
</dbReference>
<dbReference type="Pfam" id="PF00646">
    <property type="entry name" value="F-box"/>
    <property type="match status" value="1"/>
</dbReference>
<dbReference type="EMBL" id="KI911145">
    <property type="protein sequence ID" value="ETS02482.1"/>
    <property type="molecule type" value="Genomic_DNA"/>
</dbReference>
<accession>A0A024SE85</accession>
<dbReference type="KEGG" id="trr:M419DRAFT_129543"/>
<organism evidence="2 3">
    <name type="scientific">Hypocrea jecorina (strain ATCC 56765 / BCRC 32924 / NRRL 11460 / Rut C-30)</name>
    <name type="common">Trichoderma reesei</name>
    <dbReference type="NCBI Taxonomy" id="1344414"/>
    <lineage>
        <taxon>Eukaryota</taxon>
        <taxon>Fungi</taxon>
        <taxon>Dikarya</taxon>
        <taxon>Ascomycota</taxon>
        <taxon>Pezizomycotina</taxon>
        <taxon>Sordariomycetes</taxon>
        <taxon>Hypocreomycetidae</taxon>
        <taxon>Hypocreales</taxon>
        <taxon>Hypocreaceae</taxon>
        <taxon>Trichoderma</taxon>
    </lineage>
</organism>
<evidence type="ECO:0000313" key="2">
    <source>
        <dbReference type="EMBL" id="ETS02482.1"/>
    </source>
</evidence>
<dbReference type="Proteomes" id="UP000024376">
    <property type="component" value="Unassembled WGS sequence"/>
</dbReference>
<proteinExistence type="predicted"/>
<gene>
    <name evidence="2" type="ORF">M419DRAFT_129543</name>
</gene>
<name>A0A024SE85_HYPJR</name>
<evidence type="ECO:0000313" key="3">
    <source>
        <dbReference type="Proteomes" id="UP000024376"/>
    </source>
</evidence>
<dbReference type="InterPro" id="IPR036047">
    <property type="entry name" value="F-box-like_dom_sf"/>
</dbReference>
<protein>
    <recommendedName>
        <fullName evidence="1">F-box domain-containing protein</fullName>
    </recommendedName>
</protein>
<feature type="domain" description="F-box" evidence="1">
    <location>
        <begin position="25"/>
        <end position="61"/>
    </location>
</feature>
<sequence length="282" mass="32950">MSLMIRQLLRRLVFRRTEQNPRCAILQLPIEMILLISEYLSEYERIILVQTCSSLRIIFIDNYKGCENSRHPLSSGQLDIDQRSRFIHTLAYRQPKLLACYWCLNIHTIDKDDIPSSQRKFHCRHKPEPPSDYFYWKSIKDVSPKTMGWLHTRARMLQTPRGGLELAIHAAFRTGQRKTGSCSYCETDFVVEASSERTVVHAWQHLGAEVPLLDNESWKWMTLHVRESLDFYTQPIIFASKLELASVEAFDMKYYSTGNGFLHRSRRPENAKEVVDVPHTST</sequence>
<evidence type="ECO:0000259" key="1">
    <source>
        <dbReference type="Pfam" id="PF00646"/>
    </source>
</evidence>
<dbReference type="InterPro" id="IPR001810">
    <property type="entry name" value="F-box_dom"/>
</dbReference>